<evidence type="ECO:0000313" key="3">
    <source>
        <dbReference type="EMBL" id="MBP2474002.1"/>
    </source>
</evidence>
<organism evidence="3 4">
    <name type="scientific">Crossiella equi</name>
    <dbReference type="NCBI Taxonomy" id="130796"/>
    <lineage>
        <taxon>Bacteria</taxon>
        <taxon>Bacillati</taxon>
        <taxon>Actinomycetota</taxon>
        <taxon>Actinomycetes</taxon>
        <taxon>Pseudonocardiales</taxon>
        <taxon>Pseudonocardiaceae</taxon>
        <taxon>Crossiella</taxon>
    </lineage>
</organism>
<name>A0ABS5ACJ8_9PSEU</name>
<evidence type="ECO:0000256" key="2">
    <source>
        <dbReference type="SAM" id="Phobius"/>
    </source>
</evidence>
<evidence type="ECO:0008006" key="5">
    <source>
        <dbReference type="Google" id="ProtNLM"/>
    </source>
</evidence>
<keyword evidence="4" id="KW-1185">Reference proteome</keyword>
<keyword evidence="2" id="KW-1133">Transmembrane helix</keyword>
<reference evidence="3 4" key="1">
    <citation type="submission" date="2021-03" db="EMBL/GenBank/DDBJ databases">
        <title>Sequencing the genomes of 1000 actinobacteria strains.</title>
        <authorList>
            <person name="Klenk H.-P."/>
        </authorList>
    </citation>
    <scope>NUCLEOTIDE SEQUENCE [LARGE SCALE GENOMIC DNA]</scope>
    <source>
        <strain evidence="3 4">DSM 44580</strain>
    </source>
</reference>
<feature type="compositionally biased region" description="Basic and acidic residues" evidence="1">
    <location>
        <begin position="189"/>
        <end position="203"/>
    </location>
</feature>
<keyword evidence="2" id="KW-0472">Membrane</keyword>
<feature type="transmembrane region" description="Helical" evidence="2">
    <location>
        <begin position="53"/>
        <end position="74"/>
    </location>
</feature>
<feature type="transmembrane region" description="Helical" evidence="2">
    <location>
        <begin position="12"/>
        <end position="41"/>
    </location>
</feature>
<dbReference type="InterPro" id="IPR001646">
    <property type="entry name" value="5peptide_repeat"/>
</dbReference>
<feature type="region of interest" description="Disordered" evidence="1">
    <location>
        <begin position="159"/>
        <end position="203"/>
    </location>
</feature>
<accession>A0ABS5ACJ8</accession>
<feature type="compositionally biased region" description="Low complexity" evidence="1">
    <location>
        <begin position="161"/>
        <end position="176"/>
    </location>
</feature>
<evidence type="ECO:0000256" key="1">
    <source>
        <dbReference type="SAM" id="MobiDB-lite"/>
    </source>
</evidence>
<dbReference type="RefSeq" id="WP_158103702.1">
    <property type="nucleotide sequence ID" value="NZ_JAGIOO010000001.1"/>
</dbReference>
<keyword evidence="2" id="KW-0812">Transmembrane</keyword>
<dbReference type="EMBL" id="JAGIOO010000001">
    <property type="protein sequence ID" value="MBP2474002.1"/>
    <property type="molecule type" value="Genomic_DNA"/>
</dbReference>
<evidence type="ECO:0000313" key="4">
    <source>
        <dbReference type="Proteomes" id="UP001519363"/>
    </source>
</evidence>
<comment type="caution">
    <text evidence="3">The sequence shown here is derived from an EMBL/GenBank/DDBJ whole genome shotgun (WGS) entry which is preliminary data.</text>
</comment>
<sequence>MGKQEGRAQYRVLSTTAIVLSAIGLIVVGTGVAVGLVLAYGSGSEGDRFRLEAIKTAGAIVVGTGGAAALWLAARRQRMTEIGQQHQEHVAAATEADAAERRVTELYTKAVEQLGSEKAPVRLGGMYALERLAQNTPGQRQTIVNVLCAYLRMPYTPPDQDPISAAAPPAATDQDAGLGNSPIGSAESADQREERERREQERQVRLTAQRILAARLSPGADHERPDEMFWPDIDLDLTGAVLVNFDLSGCHARTVQFDMAEFAGDASFDNVHFARRAGFGKASFSGYASFNRVEFSGGANFGGVRFSGYAAFDRAKFAGWAGFARAKFAEDTSFDKADFAGNVSFHATKFDGDTSFDNVKFAENVRFSLTSFSKYVSFDRARFLKVANFDRAEFSGGVSFGNAEFVGDVGLKKMRVWVDSSEGVAQRWPHGWSLQVMDASEDVRIPGEAGMWGVLIRNQEDVAAHGPAGREE</sequence>
<proteinExistence type="predicted"/>
<gene>
    <name evidence="3" type="ORF">JOF53_002874</name>
</gene>
<dbReference type="Gene3D" id="2.160.20.80">
    <property type="entry name" value="E3 ubiquitin-protein ligase SopA"/>
    <property type="match status" value="1"/>
</dbReference>
<dbReference type="Proteomes" id="UP001519363">
    <property type="component" value="Unassembled WGS sequence"/>
</dbReference>
<dbReference type="Pfam" id="PF13576">
    <property type="entry name" value="Pentapeptide_3"/>
    <property type="match status" value="2"/>
</dbReference>
<protein>
    <recommendedName>
        <fullName evidence="5">Pentapeptide repeat-containing protein</fullName>
    </recommendedName>
</protein>